<organism evidence="1 2">
    <name type="scientific">Geotalea uraniireducens</name>
    <dbReference type="NCBI Taxonomy" id="351604"/>
    <lineage>
        <taxon>Bacteria</taxon>
        <taxon>Pseudomonadati</taxon>
        <taxon>Thermodesulfobacteriota</taxon>
        <taxon>Desulfuromonadia</taxon>
        <taxon>Geobacterales</taxon>
        <taxon>Geobacteraceae</taxon>
        <taxon>Geotalea</taxon>
    </lineage>
</organism>
<accession>A0ABM8EKE2</accession>
<dbReference type="Proteomes" id="UP001317705">
    <property type="component" value="Chromosome"/>
</dbReference>
<keyword evidence="2" id="KW-1185">Reference proteome</keyword>
<dbReference type="EMBL" id="AP027151">
    <property type="protein sequence ID" value="BDV43031.1"/>
    <property type="molecule type" value="Genomic_DNA"/>
</dbReference>
<dbReference type="SUPFAM" id="SSF56935">
    <property type="entry name" value="Porins"/>
    <property type="match status" value="1"/>
</dbReference>
<gene>
    <name evidence="1" type="ORF">GURASL_19540</name>
</gene>
<reference evidence="1 2" key="1">
    <citation type="submission" date="2022-12" db="EMBL/GenBank/DDBJ databases">
        <title>Polyphasic characterization of Geotalea uranireducens NIT-SL11 newly isolated from a complex of sewage sludge and microbially reduced graphene oxide.</title>
        <authorList>
            <person name="Xie L."/>
            <person name="Yoshida N."/>
            <person name="Meng L."/>
        </authorList>
    </citation>
    <scope>NUCLEOTIDE SEQUENCE [LARGE SCALE GENOMIC DNA]</scope>
    <source>
        <strain evidence="1 2">NIT-SL11</strain>
    </source>
</reference>
<dbReference type="NCBIfam" id="TIGR03016">
    <property type="entry name" value="pepcterm_hypo_1"/>
    <property type="match status" value="1"/>
</dbReference>
<sequence>MLVLSVVECGAAEVQFHPSLAVSEEFTDNVFLTEHDKVSEYITRVLPGFSLAYQAPVLTGDISYTFDYRHYARGTQSDEITHSADAKGLLTVIDNFMYIDVKDSYRRVSLDVGRDTTNESLFLNQSDQNLLTVFPYLLWRPDHQTTIKTGYTYGNTWYRDPNGVNKTDHSFTGTIDRELNRFWSVNGGYTYTNEQTSLFDFDRHNGYAGVRYQYAEKSFVSAQGGVTYYKYSDGKTFVSPFWNVAITHTFDTVTAEVGTSVTFTDDPLSNSIENRSYFGKLTNKFQRGSGNLRVNYSEYKDTRLSGTLEKSTLIGLGGDYEFSDRFKGFIDLSGEKVSGQTLYDFPYRALASLGCSYDLGENFLVSLNYYHETDFRDLSINTPNIGPQVNRVVLEIRKTF</sequence>
<evidence type="ECO:0000313" key="2">
    <source>
        <dbReference type="Proteomes" id="UP001317705"/>
    </source>
</evidence>
<protein>
    <submittedName>
        <fullName evidence="1">Uncharacterized protein</fullName>
    </submittedName>
</protein>
<dbReference type="InterPro" id="IPR017467">
    <property type="entry name" value="CHP03016_PEP-CTERM"/>
</dbReference>
<evidence type="ECO:0000313" key="1">
    <source>
        <dbReference type="EMBL" id="BDV43031.1"/>
    </source>
</evidence>
<proteinExistence type="predicted"/>
<name>A0ABM8EKE2_9BACT</name>